<protein>
    <submittedName>
        <fullName evidence="2">Uncharacterized protein</fullName>
    </submittedName>
</protein>
<dbReference type="RefSeq" id="WP_338529574.1">
    <property type="nucleotide sequence ID" value="NZ_CP030941.1"/>
</dbReference>
<sequence length="57" mass="6265">MNEMLRNAEDAARLAMVNVEERDPLPPGPNYGPFGYFRLALLILAAVVAVLLIINIV</sequence>
<dbReference type="EMBL" id="CP030941">
    <property type="protein sequence ID" value="UUP17218.1"/>
    <property type="molecule type" value="Genomic_DNA"/>
</dbReference>
<evidence type="ECO:0000313" key="2">
    <source>
        <dbReference type="EMBL" id="UUP17218.1"/>
    </source>
</evidence>
<keyword evidence="1" id="KW-1133">Transmembrane helix</keyword>
<accession>A0ABY5MKN1</accession>
<name>A0ABY5MKN1_9HYPH</name>
<evidence type="ECO:0000256" key="1">
    <source>
        <dbReference type="SAM" id="Phobius"/>
    </source>
</evidence>
<dbReference type="Proteomes" id="UP001342418">
    <property type="component" value="Chromosome"/>
</dbReference>
<evidence type="ECO:0000313" key="3">
    <source>
        <dbReference type="Proteomes" id="UP001342418"/>
    </source>
</evidence>
<keyword evidence="1" id="KW-0812">Transmembrane</keyword>
<reference evidence="2 3" key="1">
    <citation type="submission" date="2018-07" db="EMBL/GenBank/DDBJ databases">
        <title>Genome sequence of Nitratireductor thuwali#1536.</title>
        <authorList>
            <person name="Michoud G."/>
            <person name="Merlino G."/>
            <person name="Sefrji F.O."/>
            <person name="Daffonchio D."/>
        </authorList>
    </citation>
    <scope>NUCLEOTIDE SEQUENCE [LARGE SCALE GENOMIC DNA]</scope>
    <source>
        <strain evidence="3">Nit1536</strain>
    </source>
</reference>
<gene>
    <name evidence="2" type="ORF">NTH_01678</name>
</gene>
<keyword evidence="3" id="KW-1185">Reference proteome</keyword>
<feature type="transmembrane region" description="Helical" evidence="1">
    <location>
        <begin position="35"/>
        <end position="54"/>
    </location>
</feature>
<keyword evidence="1" id="KW-0472">Membrane</keyword>
<proteinExistence type="predicted"/>
<organism evidence="2 3">
    <name type="scientific">Nitratireductor thuwali</name>
    <dbReference type="NCBI Taxonomy" id="2267699"/>
    <lineage>
        <taxon>Bacteria</taxon>
        <taxon>Pseudomonadati</taxon>
        <taxon>Pseudomonadota</taxon>
        <taxon>Alphaproteobacteria</taxon>
        <taxon>Hyphomicrobiales</taxon>
        <taxon>Phyllobacteriaceae</taxon>
        <taxon>Nitratireductor</taxon>
    </lineage>
</organism>